<evidence type="ECO:0000313" key="1">
    <source>
        <dbReference type="EMBL" id="CRK83341.1"/>
    </source>
</evidence>
<keyword evidence="2" id="KW-1185">Reference proteome</keyword>
<dbReference type="RefSeq" id="WP_090635723.1">
    <property type="nucleotide sequence ID" value="NZ_CVRB01000003.1"/>
</dbReference>
<name>A0A0U1NZ95_9BACI</name>
<sequence length="114" mass="13443">MRCFCENKETYDLKVEGDVDTDPIWCNLCGCNFDIDEVPISDDLKEELMRWGMMYGEWIEWNKDTLRPSGNKLENKHNTMGKQLTEKVKKELGTKYKVRFSPSSSARMYARLDF</sequence>
<proteinExistence type="predicted"/>
<dbReference type="Proteomes" id="UP000199087">
    <property type="component" value="Unassembled WGS sequence"/>
</dbReference>
<dbReference type="AlphaFoldDB" id="A0A0U1NZ95"/>
<organism evidence="1 2">
    <name type="scientific">Neobacillus massiliamazoniensis</name>
    <dbReference type="NCBI Taxonomy" id="1499688"/>
    <lineage>
        <taxon>Bacteria</taxon>
        <taxon>Bacillati</taxon>
        <taxon>Bacillota</taxon>
        <taxon>Bacilli</taxon>
        <taxon>Bacillales</taxon>
        <taxon>Bacillaceae</taxon>
        <taxon>Neobacillus</taxon>
    </lineage>
</organism>
<accession>A0A0U1NZ95</accession>
<gene>
    <name evidence="1" type="ORF">BN000_03305</name>
</gene>
<dbReference type="OrthoDB" id="2084083at2"/>
<reference evidence="2" key="1">
    <citation type="submission" date="2015-05" db="EMBL/GenBank/DDBJ databases">
        <authorList>
            <person name="Urmite Genomes"/>
        </authorList>
    </citation>
    <scope>NUCLEOTIDE SEQUENCE [LARGE SCALE GENOMIC DNA]</scope>
    <source>
        <strain evidence="2">LF1</strain>
    </source>
</reference>
<dbReference type="EMBL" id="CVRB01000003">
    <property type="protein sequence ID" value="CRK83341.1"/>
    <property type="molecule type" value="Genomic_DNA"/>
</dbReference>
<evidence type="ECO:0000313" key="2">
    <source>
        <dbReference type="Proteomes" id="UP000199087"/>
    </source>
</evidence>
<dbReference type="STRING" id="1499688.BN000_03305"/>
<protein>
    <submittedName>
        <fullName evidence="1">Uncharacterized protein</fullName>
    </submittedName>
</protein>